<accession>A0A2P2M8A7</accession>
<organism evidence="1">
    <name type="scientific">Rhizophora mucronata</name>
    <name type="common">Asiatic mangrove</name>
    <dbReference type="NCBI Taxonomy" id="61149"/>
    <lineage>
        <taxon>Eukaryota</taxon>
        <taxon>Viridiplantae</taxon>
        <taxon>Streptophyta</taxon>
        <taxon>Embryophyta</taxon>
        <taxon>Tracheophyta</taxon>
        <taxon>Spermatophyta</taxon>
        <taxon>Magnoliopsida</taxon>
        <taxon>eudicotyledons</taxon>
        <taxon>Gunneridae</taxon>
        <taxon>Pentapetalae</taxon>
        <taxon>rosids</taxon>
        <taxon>fabids</taxon>
        <taxon>Malpighiales</taxon>
        <taxon>Rhizophoraceae</taxon>
        <taxon>Rhizophora</taxon>
    </lineage>
</organism>
<protein>
    <submittedName>
        <fullName evidence="1">Uncharacterized protein</fullName>
    </submittedName>
</protein>
<reference evidence="1" key="1">
    <citation type="submission" date="2018-02" db="EMBL/GenBank/DDBJ databases">
        <title>Rhizophora mucronata_Transcriptome.</title>
        <authorList>
            <person name="Meera S.P."/>
            <person name="Sreeshan A."/>
            <person name="Augustine A."/>
        </authorList>
    </citation>
    <scope>NUCLEOTIDE SEQUENCE</scope>
    <source>
        <tissue evidence="1">Leaf</tissue>
    </source>
</reference>
<evidence type="ECO:0000313" key="1">
    <source>
        <dbReference type="EMBL" id="MBX26438.1"/>
    </source>
</evidence>
<proteinExistence type="predicted"/>
<dbReference type="EMBL" id="GGEC01045954">
    <property type="protein sequence ID" value="MBX26438.1"/>
    <property type="molecule type" value="Transcribed_RNA"/>
</dbReference>
<name>A0A2P2M8A7_RHIMU</name>
<sequence length="14" mass="1600">MIAKSKKRLPLVCL</sequence>